<evidence type="ECO:0000256" key="5">
    <source>
        <dbReference type="ARBA" id="ARBA00023277"/>
    </source>
</evidence>
<keyword evidence="4 7" id="KW-0456">Lyase</keyword>
<evidence type="ECO:0000256" key="1">
    <source>
        <dbReference type="ARBA" id="ARBA00004761"/>
    </source>
</evidence>
<comment type="pathway">
    <text evidence="1">Carbohydrate acid metabolism.</text>
</comment>
<evidence type="ECO:0000313" key="6">
    <source>
        <dbReference type="EMBL" id="MDM7453349.1"/>
    </source>
</evidence>
<accession>S4ZQE9</accession>
<dbReference type="PANTHER" id="PTHR30246">
    <property type="entry name" value="2-KETO-3-DEOXY-6-PHOSPHOGLUCONATE ALDOLASE"/>
    <property type="match status" value="1"/>
</dbReference>
<comment type="similarity">
    <text evidence="2">Belongs to the KHG/KDPG aldolase family.</text>
</comment>
<dbReference type="InterPro" id="IPR000887">
    <property type="entry name" value="Aldlse_KDPG_KHG"/>
</dbReference>
<name>A0A1S2ACS1_LACPA</name>
<evidence type="ECO:0000256" key="3">
    <source>
        <dbReference type="ARBA" id="ARBA00011233"/>
    </source>
</evidence>
<dbReference type="CDD" id="cd00452">
    <property type="entry name" value="KDPG_aldolase"/>
    <property type="match status" value="1"/>
</dbReference>
<dbReference type="InterPro" id="IPR013785">
    <property type="entry name" value="Aldolase_TIM"/>
</dbReference>
<protein>
    <submittedName>
        <fullName evidence="7">2-dehydro-3-deoxy-6-phosphogalactonate aldolase</fullName>
        <ecNumber evidence="7">4.1.2.21</ecNumber>
    </submittedName>
    <submittedName>
        <fullName evidence="6">Bifunctional 4-hydroxy-2-oxoglutarate aldolase/2-dehydro-3-deoxy-phosphogluconate aldolase</fullName>
    </submittedName>
</protein>
<dbReference type="AlphaFoldDB" id="A0A1S2ACS1"/>
<evidence type="ECO:0000256" key="4">
    <source>
        <dbReference type="ARBA" id="ARBA00023239"/>
    </source>
</evidence>
<reference evidence="6" key="2">
    <citation type="submission" date="2023-06" db="EMBL/GenBank/DDBJ databases">
        <title>Draft Genome Sequences of lactic acid bacteria strains isolated from fermented milk products.</title>
        <authorList>
            <person name="Elcheninov A.G."/>
            <person name="Klyukina A."/>
            <person name="Zayulina K.S."/>
            <person name="Gavirova L.A."/>
            <person name="Shcherbakova P.A."/>
            <person name="Shestakov A.I."/>
            <person name="Kublanov I.V."/>
            <person name="Kochetkova T.V."/>
        </authorList>
    </citation>
    <scope>NUCLEOTIDE SEQUENCE</scope>
    <source>
        <strain evidence="6">TOM.1374</strain>
    </source>
</reference>
<evidence type="ECO:0000313" key="7">
    <source>
        <dbReference type="EMBL" id="RND82606.1"/>
    </source>
</evidence>
<gene>
    <name evidence="7" type="ORF">FAM18172_02695</name>
    <name evidence="6" type="ORF">QUF16_03175</name>
</gene>
<dbReference type="RefSeq" id="WP_003571583.1">
    <property type="nucleotide sequence ID" value="NC_014334.2"/>
</dbReference>
<comment type="subunit">
    <text evidence="3">Homotrimer.</text>
</comment>
<dbReference type="EMBL" id="LKFU01000102">
    <property type="protein sequence ID" value="RND82606.1"/>
    <property type="molecule type" value="Genomic_DNA"/>
</dbReference>
<proteinExistence type="inferred from homology"/>
<sequence length="208" mass="22253">MELSEYPTFTVIMRGYTPDQADAIMQAMAGFEDQFGVEVTMNTPHALDIIENGNAQYGDKLKIGAGTVLTLDEAKDAIGKGAKFMLSPIEFTDDIFAYAKAHKVITVPAAMSPTEVHTMFDKGADIVKIFPATTVGSGFFKAIQAPLGKLPLMAVGGVSLKNVKDLLTHGTSYLGIGSNMFNQEDLINRDVAGLAASLQAFVDIKNTL</sequence>
<comment type="caution">
    <text evidence="7">The sequence shown here is derived from an EMBL/GenBank/DDBJ whole genome shotgun (WGS) entry which is preliminary data.</text>
</comment>
<dbReference type="SUPFAM" id="SSF51569">
    <property type="entry name" value="Aldolase"/>
    <property type="match status" value="1"/>
</dbReference>
<reference evidence="7 8" key="1">
    <citation type="journal article" date="2018" name="Front. Microbiol.">
        <title>Conversion of Methionine to Cysteine in Lactobacillus paracasei Depends on the Highly Mobile cysK-ctl-cysE Gene Cluster.</title>
        <authorList>
            <person name="Wuthrich D."/>
            <person name="Irmler S."/>
            <person name="Berthoud H."/>
            <person name="Guggenbuhl B."/>
            <person name="Eugster E."/>
            <person name="Bruggmann R."/>
        </authorList>
    </citation>
    <scope>NUCLEOTIDE SEQUENCE [LARGE SCALE GENOMIC DNA]</scope>
    <source>
        <strain evidence="7 8">FAM18172</strain>
    </source>
</reference>
<dbReference type="KEGG" id="lcl:LOCK919_2888"/>
<dbReference type="Gene3D" id="3.20.20.70">
    <property type="entry name" value="Aldolase class I"/>
    <property type="match status" value="1"/>
</dbReference>
<evidence type="ECO:0000256" key="2">
    <source>
        <dbReference type="ARBA" id="ARBA00006906"/>
    </source>
</evidence>
<evidence type="ECO:0000313" key="8">
    <source>
        <dbReference type="Proteomes" id="UP000285532"/>
    </source>
</evidence>
<dbReference type="EMBL" id="JAUCBG010000002">
    <property type="protein sequence ID" value="MDM7453349.1"/>
    <property type="molecule type" value="Genomic_DNA"/>
</dbReference>
<dbReference type="EC" id="4.1.2.21" evidence="7"/>
<dbReference type="Pfam" id="PF01081">
    <property type="entry name" value="Aldolase"/>
    <property type="match status" value="1"/>
</dbReference>
<dbReference type="Proteomes" id="UP001231451">
    <property type="component" value="Unassembled WGS sequence"/>
</dbReference>
<dbReference type="GeneID" id="57091230"/>
<dbReference type="KEGG" id="lcz:LCAZH_2635"/>
<dbReference type="GO" id="GO:0008674">
    <property type="term" value="F:2-dehydro-3-deoxy-6-phosphogalactonate aldolase activity"/>
    <property type="evidence" value="ECO:0007669"/>
    <property type="project" value="UniProtKB-EC"/>
</dbReference>
<dbReference type="Proteomes" id="UP000285532">
    <property type="component" value="Unassembled WGS sequence"/>
</dbReference>
<keyword evidence="5" id="KW-0119">Carbohydrate metabolism</keyword>
<accession>A0A1S2ACS1</accession>
<dbReference type="PANTHER" id="PTHR30246:SF1">
    <property type="entry name" value="2-DEHYDRO-3-DEOXY-6-PHOSPHOGALACTONATE ALDOLASE-RELATED"/>
    <property type="match status" value="1"/>
</dbReference>
<organism evidence="7 8">
    <name type="scientific">Lacticaseibacillus paracasei</name>
    <name type="common">Lactobacillus paracasei</name>
    <dbReference type="NCBI Taxonomy" id="1597"/>
    <lineage>
        <taxon>Bacteria</taxon>
        <taxon>Bacillati</taxon>
        <taxon>Bacillota</taxon>
        <taxon>Bacilli</taxon>
        <taxon>Lactobacillales</taxon>
        <taxon>Lactobacillaceae</taxon>
        <taxon>Lacticaseibacillus</taxon>
    </lineage>
</organism>